<feature type="domain" description="PWI" evidence="3">
    <location>
        <begin position="27"/>
        <end position="126"/>
    </location>
</feature>
<dbReference type="Proteomes" id="UP001255856">
    <property type="component" value="Unassembled WGS sequence"/>
</dbReference>
<dbReference type="AlphaFoldDB" id="A0AAD9IMN3"/>
<feature type="compositionally biased region" description="Basic and acidic residues" evidence="2">
    <location>
        <begin position="152"/>
        <end position="162"/>
    </location>
</feature>
<organism evidence="4 5">
    <name type="scientific">Prototheca wickerhamii</name>
    <dbReference type="NCBI Taxonomy" id="3111"/>
    <lineage>
        <taxon>Eukaryota</taxon>
        <taxon>Viridiplantae</taxon>
        <taxon>Chlorophyta</taxon>
        <taxon>core chlorophytes</taxon>
        <taxon>Trebouxiophyceae</taxon>
        <taxon>Chlorellales</taxon>
        <taxon>Chlorellaceae</taxon>
        <taxon>Prototheca</taxon>
    </lineage>
</organism>
<accession>A0AAD9IMN3</accession>
<dbReference type="PROSITE" id="PS51025">
    <property type="entry name" value="PWI"/>
    <property type="match status" value="1"/>
</dbReference>
<dbReference type="InterPro" id="IPR052225">
    <property type="entry name" value="Ser/Arg_repetitive_matrix"/>
</dbReference>
<feature type="region of interest" description="Disordered" evidence="2">
    <location>
        <begin position="152"/>
        <end position="236"/>
    </location>
</feature>
<dbReference type="Pfam" id="PF01480">
    <property type="entry name" value="PWI"/>
    <property type="match status" value="1"/>
</dbReference>
<name>A0AAD9IMN3_PROWI</name>
<dbReference type="GO" id="GO:0003723">
    <property type="term" value="F:RNA binding"/>
    <property type="evidence" value="ECO:0007669"/>
    <property type="project" value="TreeGrafter"/>
</dbReference>
<evidence type="ECO:0000256" key="2">
    <source>
        <dbReference type="SAM" id="MobiDB-lite"/>
    </source>
</evidence>
<gene>
    <name evidence="4" type="ORF">QBZ16_000354</name>
</gene>
<dbReference type="GO" id="GO:0006397">
    <property type="term" value="P:mRNA processing"/>
    <property type="evidence" value="ECO:0007669"/>
    <property type="project" value="UniProtKB-KW"/>
</dbReference>
<dbReference type="SMART" id="SM00311">
    <property type="entry name" value="PWI"/>
    <property type="match status" value="1"/>
</dbReference>
<dbReference type="InterPro" id="IPR002483">
    <property type="entry name" value="PWI_dom"/>
</dbReference>
<keyword evidence="1" id="KW-0507">mRNA processing</keyword>
<evidence type="ECO:0000313" key="4">
    <source>
        <dbReference type="EMBL" id="KAK2080501.1"/>
    </source>
</evidence>
<dbReference type="InterPro" id="IPR036483">
    <property type="entry name" value="PWI_dom_sf"/>
</dbReference>
<dbReference type="GO" id="GO:0005681">
    <property type="term" value="C:spliceosomal complex"/>
    <property type="evidence" value="ECO:0007669"/>
    <property type="project" value="TreeGrafter"/>
</dbReference>
<dbReference type="EMBL" id="JASFZW010000001">
    <property type="protein sequence ID" value="KAK2080501.1"/>
    <property type="molecule type" value="Genomic_DNA"/>
</dbReference>
<proteinExistence type="predicted"/>
<dbReference type="PANTHER" id="PTHR23148:SF0">
    <property type="entry name" value="SERINE_ARGININE REPETITIVE MATRIX PROTEIN 1"/>
    <property type="match status" value="1"/>
</dbReference>
<comment type="caution">
    <text evidence="4">The sequence shown here is derived from an EMBL/GenBank/DDBJ whole genome shotgun (WGS) entry which is preliminary data.</text>
</comment>
<dbReference type="PANTHER" id="PTHR23148">
    <property type="entry name" value="SERINE/ARGININE REGULATED NUCLEAR MATRIX PROTEIN"/>
    <property type="match status" value="1"/>
</dbReference>
<evidence type="ECO:0000313" key="5">
    <source>
        <dbReference type="Proteomes" id="UP001255856"/>
    </source>
</evidence>
<feature type="compositionally biased region" description="Basic residues" evidence="2">
    <location>
        <begin position="163"/>
        <end position="173"/>
    </location>
</feature>
<feature type="compositionally biased region" description="Basic residues" evidence="2">
    <location>
        <begin position="193"/>
        <end position="236"/>
    </location>
</feature>
<protein>
    <recommendedName>
        <fullName evidence="3">PWI domain-containing protein</fullName>
    </recommendedName>
</protein>
<evidence type="ECO:0000256" key="1">
    <source>
        <dbReference type="ARBA" id="ARBA00022664"/>
    </source>
</evidence>
<dbReference type="Gene3D" id="1.20.1390.10">
    <property type="entry name" value="PWI domain"/>
    <property type="match status" value="1"/>
</dbReference>
<keyword evidence="5" id="KW-1185">Reference proteome</keyword>
<dbReference type="SUPFAM" id="SSF101233">
    <property type="entry name" value="PWI domain"/>
    <property type="match status" value="1"/>
</dbReference>
<dbReference type="GO" id="GO:0048024">
    <property type="term" value="P:regulation of mRNA splicing, via spliceosome"/>
    <property type="evidence" value="ECO:0007669"/>
    <property type="project" value="TreeGrafter"/>
</dbReference>
<sequence>MSGSGLRGVSVDQDSRFANKEAKLLKQMKFPAEYSIKVNLTKVNWDVMRPWIAQRVTELLGVEDDVLIGYIFGQLENQKTVDPRKLQINLTGFLERNTAAFCKELWSLLASAASSDTGIPQRFLDEKAAELRARMEEEERIRARVVEEQAKVRAEREEEERRRQAHRRERRGRSPSASPPRRRRDCEDADRGRARRRSRSRERYRRRSRTPERRHRDRSRERRRGRSGSRSPRRAS</sequence>
<reference evidence="4" key="1">
    <citation type="submission" date="2021-01" db="EMBL/GenBank/DDBJ databases">
        <authorList>
            <person name="Eckstrom K.M.E."/>
        </authorList>
    </citation>
    <scope>NUCLEOTIDE SEQUENCE</scope>
    <source>
        <strain evidence="4">UVCC 0001</strain>
    </source>
</reference>
<evidence type="ECO:0000259" key="3">
    <source>
        <dbReference type="PROSITE" id="PS51025"/>
    </source>
</evidence>